<gene>
    <name evidence="3" type="ORF">M407DRAFT_18090</name>
</gene>
<reference evidence="3 4" key="1">
    <citation type="submission" date="2014-04" db="EMBL/GenBank/DDBJ databases">
        <authorList>
            <consortium name="DOE Joint Genome Institute"/>
            <person name="Kuo A."/>
            <person name="Girlanda M."/>
            <person name="Perotto S."/>
            <person name="Kohler A."/>
            <person name="Nagy L.G."/>
            <person name="Floudas D."/>
            <person name="Copeland A."/>
            <person name="Barry K.W."/>
            <person name="Cichocki N."/>
            <person name="Veneault-Fourrey C."/>
            <person name="LaButti K."/>
            <person name="Lindquist E.A."/>
            <person name="Lipzen A."/>
            <person name="Lundell T."/>
            <person name="Morin E."/>
            <person name="Murat C."/>
            <person name="Sun H."/>
            <person name="Tunlid A."/>
            <person name="Henrissat B."/>
            <person name="Grigoriev I.V."/>
            <person name="Hibbett D.S."/>
            <person name="Martin F."/>
            <person name="Nordberg H.P."/>
            <person name="Cantor M.N."/>
            <person name="Hua S.X."/>
        </authorList>
    </citation>
    <scope>NUCLEOTIDE SEQUENCE [LARGE SCALE GENOMIC DNA]</scope>
    <source>
        <strain evidence="3 4">MUT 4182</strain>
    </source>
</reference>
<evidence type="ECO:0000313" key="4">
    <source>
        <dbReference type="Proteomes" id="UP000054248"/>
    </source>
</evidence>
<dbReference type="AlphaFoldDB" id="A0A0C3LG39"/>
<sequence length="336" mass="37777">MDPQPAAETDVSPPGGLDNSSPKAILREVHGVPVNGLSDSYLFKVDAAEFSRLDVHHAMWSAGLDGLFPAPARDDVQQALRTRNDYPKPAILDMGTGSGAWCIDMAKAFPDTDVVGMDLVPVKASSVPPPNCRFEVGNADTDLGKMYAAESFDLIHGRGMMQGVKDFPSFFQNVRRVLRPNGVFLIECGKLTTWDEERQEIEYKEEGQPEFSWSRKMFYHMHSALESLNPNMHSMHRLTEYVQGMGDDVWEKVDRFDLYLPIGNFDSPTISPSQRLGGKFFAQNLSMIPDSIRPILLSSSLTPEEVDRLALEIRAELKEPKIKQFFQFIYTWAVKK</sequence>
<name>A0A0C3LG39_9AGAM</name>
<evidence type="ECO:0000313" key="3">
    <source>
        <dbReference type="EMBL" id="KIO32928.1"/>
    </source>
</evidence>
<dbReference type="SUPFAM" id="SSF53335">
    <property type="entry name" value="S-adenosyl-L-methionine-dependent methyltransferases"/>
    <property type="match status" value="1"/>
</dbReference>
<protein>
    <recommendedName>
        <fullName evidence="2">Methyltransferase domain-containing protein</fullName>
    </recommendedName>
</protein>
<proteinExistence type="predicted"/>
<dbReference type="OrthoDB" id="2013972at2759"/>
<reference evidence="4" key="2">
    <citation type="submission" date="2015-01" db="EMBL/GenBank/DDBJ databases">
        <title>Evolutionary Origins and Diversification of the Mycorrhizal Mutualists.</title>
        <authorList>
            <consortium name="DOE Joint Genome Institute"/>
            <consortium name="Mycorrhizal Genomics Consortium"/>
            <person name="Kohler A."/>
            <person name="Kuo A."/>
            <person name="Nagy L.G."/>
            <person name="Floudas D."/>
            <person name="Copeland A."/>
            <person name="Barry K.W."/>
            <person name="Cichocki N."/>
            <person name="Veneault-Fourrey C."/>
            <person name="LaButti K."/>
            <person name="Lindquist E.A."/>
            <person name="Lipzen A."/>
            <person name="Lundell T."/>
            <person name="Morin E."/>
            <person name="Murat C."/>
            <person name="Riley R."/>
            <person name="Ohm R."/>
            <person name="Sun H."/>
            <person name="Tunlid A."/>
            <person name="Henrissat B."/>
            <person name="Grigoriev I.V."/>
            <person name="Hibbett D.S."/>
            <person name="Martin F."/>
        </authorList>
    </citation>
    <scope>NUCLEOTIDE SEQUENCE [LARGE SCALE GENOMIC DNA]</scope>
    <source>
        <strain evidence="4">MUT 4182</strain>
    </source>
</reference>
<organism evidence="3 4">
    <name type="scientific">Tulasnella calospora MUT 4182</name>
    <dbReference type="NCBI Taxonomy" id="1051891"/>
    <lineage>
        <taxon>Eukaryota</taxon>
        <taxon>Fungi</taxon>
        <taxon>Dikarya</taxon>
        <taxon>Basidiomycota</taxon>
        <taxon>Agaricomycotina</taxon>
        <taxon>Agaricomycetes</taxon>
        <taxon>Cantharellales</taxon>
        <taxon>Tulasnellaceae</taxon>
        <taxon>Tulasnella</taxon>
    </lineage>
</organism>
<dbReference type="HOGENOM" id="CLU_010595_5_2_1"/>
<dbReference type="InterPro" id="IPR025714">
    <property type="entry name" value="Methyltranfer_dom"/>
</dbReference>
<evidence type="ECO:0000259" key="2">
    <source>
        <dbReference type="Pfam" id="PF13847"/>
    </source>
</evidence>
<dbReference type="GO" id="GO:0008168">
    <property type="term" value="F:methyltransferase activity"/>
    <property type="evidence" value="ECO:0007669"/>
    <property type="project" value="TreeGrafter"/>
</dbReference>
<dbReference type="InterPro" id="IPR029063">
    <property type="entry name" value="SAM-dependent_MTases_sf"/>
</dbReference>
<feature type="region of interest" description="Disordered" evidence="1">
    <location>
        <begin position="1"/>
        <end position="22"/>
    </location>
</feature>
<dbReference type="STRING" id="1051891.A0A0C3LG39"/>
<dbReference type="PANTHER" id="PTHR43591:SF24">
    <property type="entry name" value="2-METHOXY-6-POLYPRENYL-1,4-BENZOQUINOL METHYLASE, MITOCHONDRIAL"/>
    <property type="match status" value="1"/>
</dbReference>
<dbReference type="CDD" id="cd02440">
    <property type="entry name" value="AdoMet_MTases"/>
    <property type="match status" value="1"/>
</dbReference>
<feature type="domain" description="Methyltransferase" evidence="2">
    <location>
        <begin position="90"/>
        <end position="190"/>
    </location>
</feature>
<dbReference type="Gene3D" id="3.40.50.150">
    <property type="entry name" value="Vaccinia Virus protein VP39"/>
    <property type="match status" value="1"/>
</dbReference>
<dbReference type="PANTHER" id="PTHR43591">
    <property type="entry name" value="METHYLTRANSFERASE"/>
    <property type="match status" value="1"/>
</dbReference>
<accession>A0A0C3LG39</accession>
<evidence type="ECO:0000256" key="1">
    <source>
        <dbReference type="SAM" id="MobiDB-lite"/>
    </source>
</evidence>
<dbReference type="Pfam" id="PF13847">
    <property type="entry name" value="Methyltransf_31"/>
    <property type="match status" value="1"/>
</dbReference>
<keyword evidence="4" id="KW-1185">Reference proteome</keyword>
<dbReference type="Proteomes" id="UP000054248">
    <property type="component" value="Unassembled WGS sequence"/>
</dbReference>
<dbReference type="EMBL" id="KN822951">
    <property type="protein sequence ID" value="KIO32928.1"/>
    <property type="molecule type" value="Genomic_DNA"/>
</dbReference>